<proteinExistence type="predicted"/>
<gene>
    <name evidence="2" type="primary">U6500J03040</name>
    <name evidence="2" type="ORF">SEUBUCD650_0J03040</name>
</gene>
<feature type="domain" description="VanZ-like" evidence="1">
    <location>
        <begin position="16"/>
        <end position="74"/>
    </location>
</feature>
<dbReference type="EMBL" id="OX291500">
    <property type="protein sequence ID" value="CAI1522844.1"/>
    <property type="molecule type" value="Genomic_DNA"/>
</dbReference>
<organism evidence="2 3">
    <name type="scientific">Saccharomyces eubayanus</name>
    <name type="common">Yeast</name>
    <dbReference type="NCBI Taxonomy" id="1080349"/>
    <lineage>
        <taxon>Eukaryota</taxon>
        <taxon>Fungi</taxon>
        <taxon>Dikarya</taxon>
        <taxon>Ascomycota</taxon>
        <taxon>Saccharomycotina</taxon>
        <taxon>Saccharomycetes</taxon>
        <taxon>Saccharomycetales</taxon>
        <taxon>Saccharomycetaceae</taxon>
        <taxon>Saccharomyces</taxon>
    </lineage>
</organism>
<keyword evidence="3" id="KW-1185">Reference proteome</keyword>
<reference evidence="2" key="1">
    <citation type="submission" date="2022-08" db="EMBL/GenBank/DDBJ databases">
        <authorList>
            <person name="Byrne P K."/>
        </authorList>
    </citation>
    <scope>NUCLEOTIDE SEQUENCE</scope>
    <source>
        <strain evidence="2">UCD650</strain>
    </source>
</reference>
<dbReference type="PANTHER" id="PTHR28008">
    <property type="entry name" value="DOMAIN PROTEIN, PUTATIVE (AFU_ORTHOLOGUE AFUA_3G10980)-RELATED"/>
    <property type="match status" value="1"/>
</dbReference>
<evidence type="ECO:0000313" key="3">
    <source>
        <dbReference type="Proteomes" id="UP001152964"/>
    </source>
</evidence>
<evidence type="ECO:0000259" key="1">
    <source>
        <dbReference type="Pfam" id="PF04892"/>
    </source>
</evidence>
<evidence type="ECO:0000313" key="2">
    <source>
        <dbReference type="EMBL" id="CAI1522844.1"/>
    </source>
</evidence>
<protein>
    <recommendedName>
        <fullName evidence="1">VanZ-like domain-containing protein</fullName>
    </recommendedName>
</protein>
<accession>A0ABN8VI06</accession>
<dbReference type="PANTHER" id="PTHR28008:SF1">
    <property type="entry name" value="DOMAIN PROTEIN, PUTATIVE (AFU_ORTHOLOGUE AFUA_3G10980)-RELATED"/>
    <property type="match status" value="1"/>
</dbReference>
<dbReference type="Proteomes" id="UP001152964">
    <property type="component" value="Chromosome 10"/>
</dbReference>
<dbReference type="Pfam" id="PF04892">
    <property type="entry name" value="VanZ"/>
    <property type="match status" value="1"/>
</dbReference>
<sequence length="79" mass="8924">MWESWLFLKMFAQDSVAVRRMQVNKYVLGVIVCSLGASVMSEFAQSVVSRGQRVFDVNDIVCNFWGSLLGVGVAFYQDH</sequence>
<name>A0ABN8VI06_SACEU</name>
<dbReference type="InterPro" id="IPR006976">
    <property type="entry name" value="VanZ-like"/>
</dbReference>